<organism evidence="10 11">
    <name type="scientific">Adineta steineri</name>
    <dbReference type="NCBI Taxonomy" id="433720"/>
    <lineage>
        <taxon>Eukaryota</taxon>
        <taxon>Metazoa</taxon>
        <taxon>Spiralia</taxon>
        <taxon>Gnathifera</taxon>
        <taxon>Rotifera</taxon>
        <taxon>Eurotatoria</taxon>
        <taxon>Bdelloidea</taxon>
        <taxon>Adinetida</taxon>
        <taxon>Adinetidae</taxon>
        <taxon>Adineta</taxon>
    </lineage>
</organism>
<keyword evidence="2" id="KW-1003">Cell membrane</keyword>
<evidence type="ECO:0000256" key="1">
    <source>
        <dbReference type="ARBA" id="ARBA00004651"/>
    </source>
</evidence>
<evidence type="ECO:0000259" key="9">
    <source>
        <dbReference type="PROSITE" id="PS50262"/>
    </source>
</evidence>
<feature type="transmembrane region" description="Helical" evidence="8">
    <location>
        <begin position="149"/>
        <end position="170"/>
    </location>
</feature>
<evidence type="ECO:0000256" key="6">
    <source>
        <dbReference type="ARBA" id="ARBA00023170"/>
    </source>
</evidence>
<keyword evidence="3 8" id="KW-0812">Transmembrane</keyword>
<evidence type="ECO:0000256" key="3">
    <source>
        <dbReference type="ARBA" id="ARBA00022692"/>
    </source>
</evidence>
<dbReference type="SUPFAM" id="SSF81321">
    <property type="entry name" value="Family A G protein-coupled receptor-like"/>
    <property type="match status" value="1"/>
</dbReference>
<dbReference type="InterPro" id="IPR017452">
    <property type="entry name" value="GPCR_Rhodpsn_7TM"/>
</dbReference>
<feature type="transmembrane region" description="Helical" evidence="8">
    <location>
        <begin position="6"/>
        <end position="25"/>
    </location>
</feature>
<evidence type="ECO:0000256" key="2">
    <source>
        <dbReference type="ARBA" id="ARBA00022475"/>
    </source>
</evidence>
<evidence type="ECO:0000256" key="4">
    <source>
        <dbReference type="ARBA" id="ARBA00022989"/>
    </source>
</evidence>
<keyword evidence="5 8" id="KW-0472">Membrane</keyword>
<feature type="transmembrane region" description="Helical" evidence="8">
    <location>
        <begin position="32"/>
        <end position="56"/>
    </location>
</feature>
<keyword evidence="4 8" id="KW-1133">Transmembrane helix</keyword>
<reference evidence="10" key="1">
    <citation type="submission" date="2021-02" db="EMBL/GenBank/DDBJ databases">
        <authorList>
            <person name="Nowell W R."/>
        </authorList>
    </citation>
    <scope>NUCLEOTIDE SEQUENCE</scope>
</reference>
<evidence type="ECO:0000256" key="5">
    <source>
        <dbReference type="ARBA" id="ARBA00023136"/>
    </source>
</evidence>
<protein>
    <recommendedName>
        <fullName evidence="9">G-protein coupled receptors family 1 profile domain-containing protein</fullName>
    </recommendedName>
</protein>
<dbReference type="PANTHER" id="PTHR24241">
    <property type="entry name" value="NEUROPEPTIDE RECEPTOR-RELATED G-PROTEIN COUPLED RECEPTOR"/>
    <property type="match status" value="1"/>
</dbReference>
<name>A0A813XUK0_9BILA</name>
<dbReference type="CDD" id="cd00637">
    <property type="entry name" value="7tm_classA_rhodopsin-like"/>
    <property type="match status" value="1"/>
</dbReference>
<feature type="transmembrane region" description="Helical" evidence="8">
    <location>
        <begin position="109"/>
        <end position="129"/>
    </location>
</feature>
<dbReference type="AlphaFoldDB" id="A0A813XUK0"/>
<proteinExistence type="predicted"/>
<feature type="transmembrane region" description="Helical" evidence="8">
    <location>
        <begin position="241"/>
        <end position="260"/>
    </location>
</feature>
<sequence>MLLCGIFGIICAMTFIVIVASHRQFHTLTIMLAFNSAIAGIVVNVTCGCQAIYQLVGDGNDKLCSFRGFLLHAATGLLYQTLCVQALHRLFVVVFATRRYLRSTKVMTSITIFQWLISITFGIPALVIGRIVYQSGSRICQASLTDLTIFLYLAMFIYFCPLTVIVLIYIRIVHFTKQNSFTTNIQHSPADQHRQRRELRFIRRLLIIVSAIFFMSFPYLIFFLRAQFFPHAESLPYAQRVSFVSLSFGFSMWMLLNLIFTDQVRKHLIKTIQALSPRQRPARIQPQNTTVQPLQTTTARITQK</sequence>
<gene>
    <name evidence="10" type="ORF">VCS650_LOCUS7967</name>
</gene>
<feature type="region of interest" description="Disordered" evidence="7">
    <location>
        <begin position="280"/>
        <end position="304"/>
    </location>
</feature>
<keyword evidence="6" id="KW-0675">Receptor</keyword>
<dbReference type="Proteomes" id="UP000663891">
    <property type="component" value="Unassembled WGS sequence"/>
</dbReference>
<feature type="compositionally biased region" description="Polar residues" evidence="7">
    <location>
        <begin position="285"/>
        <end position="304"/>
    </location>
</feature>
<comment type="caution">
    <text evidence="10">The sequence shown here is derived from an EMBL/GenBank/DDBJ whole genome shotgun (WGS) entry which is preliminary data.</text>
</comment>
<comment type="subcellular location">
    <subcellularLocation>
        <location evidence="1">Cell membrane</location>
        <topology evidence="1">Multi-pass membrane protein</topology>
    </subcellularLocation>
</comment>
<evidence type="ECO:0000313" key="10">
    <source>
        <dbReference type="EMBL" id="CAF0875714.1"/>
    </source>
</evidence>
<feature type="domain" description="G-protein coupled receptors family 1 profile" evidence="9">
    <location>
        <begin position="11"/>
        <end position="260"/>
    </location>
</feature>
<feature type="transmembrane region" description="Helical" evidence="8">
    <location>
        <begin position="201"/>
        <end position="221"/>
    </location>
</feature>
<dbReference type="OrthoDB" id="10038092at2759"/>
<evidence type="ECO:0000256" key="7">
    <source>
        <dbReference type="SAM" id="MobiDB-lite"/>
    </source>
</evidence>
<dbReference type="PROSITE" id="PS50262">
    <property type="entry name" value="G_PROTEIN_RECEP_F1_2"/>
    <property type="match status" value="1"/>
</dbReference>
<dbReference type="EMBL" id="CAJNON010000052">
    <property type="protein sequence ID" value="CAF0875714.1"/>
    <property type="molecule type" value="Genomic_DNA"/>
</dbReference>
<accession>A0A813XUK0</accession>
<dbReference type="GO" id="GO:0004930">
    <property type="term" value="F:G protein-coupled receptor activity"/>
    <property type="evidence" value="ECO:0007669"/>
    <property type="project" value="InterPro"/>
</dbReference>
<dbReference type="Gene3D" id="1.20.1070.10">
    <property type="entry name" value="Rhodopsin 7-helix transmembrane proteins"/>
    <property type="match status" value="1"/>
</dbReference>
<dbReference type="InterPro" id="IPR000276">
    <property type="entry name" value="GPCR_Rhodpsn"/>
</dbReference>
<evidence type="ECO:0000256" key="8">
    <source>
        <dbReference type="SAM" id="Phobius"/>
    </source>
</evidence>
<dbReference type="Pfam" id="PF00001">
    <property type="entry name" value="7tm_1"/>
    <property type="match status" value="1"/>
</dbReference>
<feature type="transmembrane region" description="Helical" evidence="8">
    <location>
        <begin position="76"/>
        <end position="97"/>
    </location>
</feature>
<dbReference type="GO" id="GO:0005886">
    <property type="term" value="C:plasma membrane"/>
    <property type="evidence" value="ECO:0007669"/>
    <property type="project" value="UniProtKB-SubCell"/>
</dbReference>
<evidence type="ECO:0000313" key="11">
    <source>
        <dbReference type="Proteomes" id="UP000663891"/>
    </source>
</evidence>